<name>A0A427YB40_9TREE</name>
<dbReference type="AlphaFoldDB" id="A0A427YB40"/>
<dbReference type="CDD" id="cd07102">
    <property type="entry name" value="ALDH_EDX86601"/>
    <property type="match status" value="1"/>
</dbReference>
<dbReference type="Proteomes" id="UP000279236">
    <property type="component" value="Unassembled WGS sequence"/>
</dbReference>
<dbReference type="Gene3D" id="3.40.309.10">
    <property type="entry name" value="Aldehyde Dehydrogenase, Chain A, domain 2"/>
    <property type="match status" value="1"/>
</dbReference>
<evidence type="ECO:0000256" key="4">
    <source>
        <dbReference type="RuleBase" id="RU003345"/>
    </source>
</evidence>
<dbReference type="FunFam" id="3.40.309.10:FF:000009">
    <property type="entry name" value="Aldehyde dehydrogenase A"/>
    <property type="match status" value="1"/>
</dbReference>
<keyword evidence="7" id="KW-1185">Reference proteome</keyword>
<dbReference type="InterPro" id="IPR016162">
    <property type="entry name" value="Ald_DH_N"/>
</dbReference>
<protein>
    <recommendedName>
        <fullName evidence="5">Aldehyde dehydrogenase domain-containing protein</fullName>
    </recommendedName>
</protein>
<gene>
    <name evidence="6" type="ORF">EHS24_000789</name>
</gene>
<evidence type="ECO:0000313" key="7">
    <source>
        <dbReference type="Proteomes" id="UP000279236"/>
    </source>
</evidence>
<dbReference type="InterPro" id="IPR015590">
    <property type="entry name" value="Aldehyde_DH_dom"/>
</dbReference>
<reference evidence="6 7" key="1">
    <citation type="submission" date="2018-11" db="EMBL/GenBank/DDBJ databases">
        <title>Genome sequence of Apiotrichum porosum DSM 27194.</title>
        <authorList>
            <person name="Aliyu H."/>
            <person name="Gorte O."/>
            <person name="Ochsenreither K."/>
        </authorList>
    </citation>
    <scope>NUCLEOTIDE SEQUENCE [LARGE SCALE GENOMIC DNA]</scope>
    <source>
        <strain evidence="6 7">DSM 27194</strain>
    </source>
</reference>
<comment type="similarity">
    <text evidence="1 4">Belongs to the aldehyde dehydrogenase family.</text>
</comment>
<dbReference type="GO" id="GO:0016620">
    <property type="term" value="F:oxidoreductase activity, acting on the aldehyde or oxo group of donors, NAD or NADP as acceptor"/>
    <property type="evidence" value="ECO:0007669"/>
    <property type="project" value="InterPro"/>
</dbReference>
<feature type="domain" description="Aldehyde dehydrogenase" evidence="5">
    <location>
        <begin position="9"/>
        <end position="470"/>
    </location>
</feature>
<proteinExistence type="inferred from homology"/>
<dbReference type="RefSeq" id="XP_028480463.1">
    <property type="nucleotide sequence ID" value="XM_028616606.1"/>
</dbReference>
<dbReference type="PROSITE" id="PS00070">
    <property type="entry name" value="ALDEHYDE_DEHYDR_CYS"/>
    <property type="match status" value="1"/>
</dbReference>
<organism evidence="6 7">
    <name type="scientific">Apiotrichum porosum</name>
    <dbReference type="NCBI Taxonomy" id="105984"/>
    <lineage>
        <taxon>Eukaryota</taxon>
        <taxon>Fungi</taxon>
        <taxon>Dikarya</taxon>
        <taxon>Basidiomycota</taxon>
        <taxon>Agaricomycotina</taxon>
        <taxon>Tremellomycetes</taxon>
        <taxon>Trichosporonales</taxon>
        <taxon>Trichosporonaceae</taxon>
        <taxon>Apiotrichum</taxon>
    </lineage>
</organism>
<evidence type="ECO:0000313" key="6">
    <source>
        <dbReference type="EMBL" id="RSH88255.1"/>
    </source>
</evidence>
<evidence type="ECO:0000256" key="2">
    <source>
        <dbReference type="ARBA" id="ARBA00023002"/>
    </source>
</evidence>
<sequence length="477" mass="51049">MVDVNIQTTIGPYTQEPVCTRPLLSTAELDTVITQAVKAQKSWRKVSLDERIAIAEKWIVEFEASADLIAEDLAIQMGRPIRYGKGEVNGTLYRARHLVKIAKECLAPIPQSDTDDEANKRTIIKQPLGVVAAITPWNYPHLCTVNSVIPALLSGNAVIIKPAPQTPVPAERVLQTFLAAGLPANVLQVIHLSQETTLNGLCADPRVDFVAFTGSVVGGHAVQGAASKGQGFKGVGLELGGKDPAYVREDADLKYTVGNLVDGAFFNSGQSCCAIERIYVHSAVYDEFVKEFAALTRSDYVLGDPTKQETTLGPVVSLASAARIRKQVADAVKAGAQLVVSESDFPGAKEGTTLVGPQVLVNVDHSMDVMSEESFGPVIGIMKVENDDEALALMNDSPYGLTASVWTNPEDPASITVFNNFAEELECGTVYLNRADALDPALPWGGVKNSGRGISLSSLGYDQLTRAKAIMLRVKTA</sequence>
<accession>A0A427YB40</accession>
<evidence type="ECO:0000256" key="1">
    <source>
        <dbReference type="ARBA" id="ARBA00009986"/>
    </source>
</evidence>
<dbReference type="Pfam" id="PF00171">
    <property type="entry name" value="Aldedh"/>
    <property type="match status" value="1"/>
</dbReference>
<dbReference type="STRING" id="105984.A0A427YB40"/>
<feature type="active site" evidence="3">
    <location>
        <position position="238"/>
    </location>
</feature>
<dbReference type="OrthoDB" id="310895at2759"/>
<dbReference type="InterPro" id="IPR016160">
    <property type="entry name" value="Ald_DH_CS_CYS"/>
</dbReference>
<dbReference type="InterPro" id="IPR016161">
    <property type="entry name" value="Ald_DH/histidinol_DH"/>
</dbReference>
<dbReference type="PANTHER" id="PTHR11699">
    <property type="entry name" value="ALDEHYDE DEHYDROGENASE-RELATED"/>
    <property type="match status" value="1"/>
</dbReference>
<dbReference type="GeneID" id="39585332"/>
<dbReference type="SUPFAM" id="SSF53720">
    <property type="entry name" value="ALDH-like"/>
    <property type="match status" value="1"/>
</dbReference>
<comment type="caution">
    <text evidence="6">The sequence shown here is derived from an EMBL/GenBank/DDBJ whole genome shotgun (WGS) entry which is preliminary data.</text>
</comment>
<dbReference type="Gene3D" id="3.40.605.10">
    <property type="entry name" value="Aldehyde Dehydrogenase, Chain A, domain 1"/>
    <property type="match status" value="1"/>
</dbReference>
<dbReference type="InterPro" id="IPR016163">
    <property type="entry name" value="Ald_DH_C"/>
</dbReference>
<dbReference type="InterPro" id="IPR029510">
    <property type="entry name" value="Ald_DH_CS_GLU"/>
</dbReference>
<evidence type="ECO:0000256" key="3">
    <source>
        <dbReference type="PROSITE-ProRule" id="PRU10007"/>
    </source>
</evidence>
<keyword evidence="2 4" id="KW-0560">Oxidoreductase</keyword>
<evidence type="ECO:0000259" key="5">
    <source>
        <dbReference type="Pfam" id="PF00171"/>
    </source>
</evidence>
<dbReference type="PROSITE" id="PS00687">
    <property type="entry name" value="ALDEHYDE_DEHYDR_GLU"/>
    <property type="match status" value="1"/>
</dbReference>
<dbReference type="EMBL" id="RSCE01000001">
    <property type="protein sequence ID" value="RSH88255.1"/>
    <property type="molecule type" value="Genomic_DNA"/>
</dbReference>